<proteinExistence type="predicted"/>
<keyword evidence="2" id="KW-0472">Membrane</keyword>
<dbReference type="Proteomes" id="UP000289738">
    <property type="component" value="Chromosome A02"/>
</dbReference>
<evidence type="ECO:0000256" key="2">
    <source>
        <dbReference type="SAM" id="Phobius"/>
    </source>
</evidence>
<dbReference type="InterPro" id="IPR004158">
    <property type="entry name" value="DUF247_pln"/>
</dbReference>
<organism evidence="3 4">
    <name type="scientific">Arachis hypogaea</name>
    <name type="common">Peanut</name>
    <dbReference type="NCBI Taxonomy" id="3818"/>
    <lineage>
        <taxon>Eukaryota</taxon>
        <taxon>Viridiplantae</taxon>
        <taxon>Streptophyta</taxon>
        <taxon>Embryophyta</taxon>
        <taxon>Tracheophyta</taxon>
        <taxon>Spermatophyta</taxon>
        <taxon>Magnoliopsida</taxon>
        <taxon>eudicotyledons</taxon>
        <taxon>Gunneridae</taxon>
        <taxon>Pentapetalae</taxon>
        <taxon>rosids</taxon>
        <taxon>fabids</taxon>
        <taxon>Fabales</taxon>
        <taxon>Fabaceae</taxon>
        <taxon>Papilionoideae</taxon>
        <taxon>50 kb inversion clade</taxon>
        <taxon>dalbergioids sensu lato</taxon>
        <taxon>Dalbergieae</taxon>
        <taxon>Pterocarpus clade</taxon>
        <taxon>Arachis</taxon>
    </lineage>
</organism>
<evidence type="ECO:0000256" key="1">
    <source>
        <dbReference type="SAM" id="MobiDB-lite"/>
    </source>
</evidence>
<protein>
    <submittedName>
        <fullName evidence="3">Uncharacterized protein</fullName>
    </submittedName>
</protein>
<gene>
    <name evidence="3" type="ORF">Ahy_A02g008926</name>
</gene>
<keyword evidence="4" id="KW-1185">Reference proteome</keyword>
<comment type="caution">
    <text evidence="3">The sequence shown here is derived from an EMBL/GenBank/DDBJ whole genome shotgun (WGS) entry which is preliminary data.</text>
</comment>
<sequence>MSIGNYFNLVASNLSLSINNVPHPSKSSHTPKKAPASWPPPPPGYSASSRVTLASAPVGLLHWLVASSAALRDCVSRRRRRRRVLVRTCLHGVHELEVDIGRVESHIRKGPCVLDLDSVSLSELLHLVAALDRGLGRRGIAASLCNGVAGEVICAWACGGAGNRRVGGSVAWERVDCLEALSLSSSSLAWKDGGNGERVVNVVAMKVFEIWGRRKVRVEDKGWGFGTFVIQNSSLMDTTLVFFFDSHRRMDLELGITKIAPGSVDAAGIKIARAKSDAEVAPSKDVDPRIARAKSDTNISYSENVNGTEIVSGESDIHDSEIQPAPEISQEDLNVPITPDSPRLSVELPNLEVAIECASRWSKIQKVPIFLHQNLNFDRYCSPKMISFGPIHHHRQNEDPQLGLGQRFKYHWAFHYIEQVAKEKGMQHEEAKLFLYKIVKGHLPKLRKQFRKDVVEMYIDEELEKMLFVDGCALLYFMDTANDKKPELLMLKLDQLMYIWRDIILLENQLPMELLELLTDDCALQLGDSLFNFLLVGQPKKREELSSLPKHDHQESNHLLDYIRSYYSCTGKSQLDVSPGKKVFWPSLLDTLVPSKLRKAFRSLREAHSWHTYKNIGDLRKAGIGVKTSKAEWKWDNISFTSNWFSGQLMLPGIVVDDIALYLFRNLIAYELCPDFSSNFEFCSYFILMDSLIDDAEDVKELRAAGVLQNLLGSDEEVARLFNELGHILPTQLFDAYKYDNRYVEVKRQIDEHYRNTWKTCVAQLRSTYFNIPWSYITFFAAVFALVLTYLQTWYTIHPVK</sequence>
<feature type="region of interest" description="Disordered" evidence="1">
    <location>
        <begin position="22"/>
        <end position="42"/>
    </location>
</feature>
<dbReference type="STRING" id="3818.A0A445EG52"/>
<reference evidence="3 4" key="1">
    <citation type="submission" date="2019-01" db="EMBL/GenBank/DDBJ databases">
        <title>Sequencing of cultivated peanut Arachis hypogaea provides insights into genome evolution and oil improvement.</title>
        <authorList>
            <person name="Chen X."/>
        </authorList>
    </citation>
    <scope>NUCLEOTIDE SEQUENCE [LARGE SCALE GENOMIC DNA]</scope>
    <source>
        <strain evidence="4">cv. Fuhuasheng</strain>
        <tissue evidence="3">Leaves</tissue>
    </source>
</reference>
<dbReference type="PANTHER" id="PTHR31549">
    <property type="entry name" value="PROTEIN, PUTATIVE (DUF247)-RELATED-RELATED"/>
    <property type="match status" value="1"/>
</dbReference>
<dbReference type="PANTHER" id="PTHR31549:SF225">
    <property type="entry name" value="DUF247 DOMAIN PROTEIN"/>
    <property type="match status" value="1"/>
</dbReference>
<name>A0A445EG52_ARAHY</name>
<accession>A0A445EG52</accession>
<keyword evidence="2" id="KW-1133">Transmembrane helix</keyword>
<dbReference type="Pfam" id="PF03140">
    <property type="entry name" value="DUF247"/>
    <property type="match status" value="1"/>
</dbReference>
<dbReference type="AlphaFoldDB" id="A0A445EG52"/>
<keyword evidence="2" id="KW-0812">Transmembrane</keyword>
<dbReference type="EMBL" id="SDMP01000002">
    <property type="protein sequence ID" value="RYR74275.1"/>
    <property type="molecule type" value="Genomic_DNA"/>
</dbReference>
<evidence type="ECO:0000313" key="3">
    <source>
        <dbReference type="EMBL" id="RYR74275.1"/>
    </source>
</evidence>
<feature type="transmembrane region" description="Helical" evidence="2">
    <location>
        <begin position="774"/>
        <end position="797"/>
    </location>
</feature>
<evidence type="ECO:0000313" key="4">
    <source>
        <dbReference type="Proteomes" id="UP000289738"/>
    </source>
</evidence>